<gene>
    <name evidence="2" type="ORF">BN10_540009</name>
</gene>
<dbReference type="RefSeq" id="WP_010850081.1">
    <property type="nucleotide sequence ID" value="NZ_HF570956.1"/>
</dbReference>
<reference evidence="2 3" key="1">
    <citation type="journal article" date="2013" name="ISME J.">
        <title>A metabolic model for members of the genus Tetrasphaera involved in enhanced biological phosphorus removal.</title>
        <authorList>
            <person name="Kristiansen R."/>
            <person name="Nguyen H.T.T."/>
            <person name="Saunders A.M."/>
            <person name="Nielsen J.L."/>
            <person name="Wimmer R."/>
            <person name="Le V.Q."/>
            <person name="McIlroy S.J."/>
            <person name="Petrovski S."/>
            <person name="Seviour R.J."/>
            <person name="Calteau A."/>
            <person name="Nielsen K.L."/>
            <person name="Nielsen P.H."/>
        </authorList>
    </citation>
    <scope>NUCLEOTIDE SEQUENCE [LARGE SCALE GENOMIC DNA]</scope>
    <source>
        <strain evidence="2 3">Lp2</strain>
    </source>
</reference>
<dbReference type="SMART" id="SM00464">
    <property type="entry name" value="LON"/>
    <property type="match status" value="1"/>
</dbReference>
<dbReference type="InterPro" id="IPR003111">
    <property type="entry name" value="Lon_prtase_N"/>
</dbReference>
<evidence type="ECO:0000259" key="1">
    <source>
        <dbReference type="SMART" id="SM00464"/>
    </source>
</evidence>
<dbReference type="InterPro" id="IPR046336">
    <property type="entry name" value="Lon_prtase_N_sf"/>
</dbReference>
<organism evidence="2 3">
    <name type="scientific">Phycicoccus elongatus Lp2</name>
    <dbReference type="NCBI Taxonomy" id="1193181"/>
    <lineage>
        <taxon>Bacteria</taxon>
        <taxon>Bacillati</taxon>
        <taxon>Actinomycetota</taxon>
        <taxon>Actinomycetes</taxon>
        <taxon>Micrococcales</taxon>
        <taxon>Intrasporangiaceae</taxon>
        <taxon>Phycicoccus</taxon>
    </lineage>
</organism>
<dbReference type="OrthoDB" id="25394at2"/>
<feature type="domain" description="Lon N-terminal" evidence="1">
    <location>
        <begin position="3"/>
        <end position="162"/>
    </location>
</feature>
<dbReference type="EMBL" id="CAIZ01000124">
    <property type="protein sequence ID" value="CCH70230.1"/>
    <property type="molecule type" value="Genomic_DNA"/>
</dbReference>
<dbReference type="PANTHER" id="PTHR46732:SF8">
    <property type="entry name" value="ATP-DEPENDENT PROTEASE LA (LON) DOMAIN PROTEIN"/>
    <property type="match status" value="1"/>
</dbReference>
<sequence>MPVIPLFPLGTLLVPGQALPLRLFEDRYLALHDDLMARPEDQRSVGIVLIQGGSEVGDGNAGRLAPVGTEGVLQRSEEADFHGSRVVMWELLGHRRFRLDGMPSAGPTAYLTAEVGWLADDDRAPFTHRRAAEAGLSVRDRQRILEAADPAARDALADELIRHEQWLQSQFGGRPIHQMPGGESLN</sequence>
<dbReference type="InterPro" id="IPR015947">
    <property type="entry name" value="PUA-like_sf"/>
</dbReference>
<dbReference type="STRING" id="1193181.BN10_540009"/>
<dbReference type="HOGENOM" id="CLU_1453742_0_0_11"/>
<dbReference type="Proteomes" id="UP000013167">
    <property type="component" value="Unassembled WGS sequence"/>
</dbReference>
<name>N0E3H5_9MICO</name>
<keyword evidence="3" id="KW-1185">Reference proteome</keyword>
<dbReference type="Gene3D" id="2.30.130.40">
    <property type="entry name" value="LON domain-like"/>
    <property type="match status" value="1"/>
</dbReference>
<dbReference type="eggNOG" id="COG2802">
    <property type="taxonomic scope" value="Bacteria"/>
</dbReference>
<accession>N0E3H5</accession>
<dbReference type="AlphaFoldDB" id="N0E3H5"/>
<dbReference type="PANTHER" id="PTHR46732">
    <property type="entry name" value="ATP-DEPENDENT PROTEASE LA (LON) DOMAIN PROTEIN"/>
    <property type="match status" value="1"/>
</dbReference>
<dbReference type="SUPFAM" id="SSF88697">
    <property type="entry name" value="PUA domain-like"/>
    <property type="match status" value="1"/>
</dbReference>
<proteinExistence type="predicted"/>
<evidence type="ECO:0000313" key="3">
    <source>
        <dbReference type="Proteomes" id="UP000013167"/>
    </source>
</evidence>
<protein>
    <submittedName>
        <fullName evidence="2">Putative Peptidase S16 lon domain protein</fullName>
    </submittedName>
</protein>
<dbReference type="Pfam" id="PF02190">
    <property type="entry name" value="LON_substr_bdg"/>
    <property type="match status" value="1"/>
</dbReference>
<evidence type="ECO:0000313" key="2">
    <source>
        <dbReference type="EMBL" id="CCH70230.1"/>
    </source>
</evidence>
<comment type="caution">
    <text evidence="2">The sequence shown here is derived from an EMBL/GenBank/DDBJ whole genome shotgun (WGS) entry which is preliminary data.</text>
</comment>